<comment type="caution">
    <text evidence="2">The sequence shown here is derived from an EMBL/GenBank/DDBJ whole genome shotgun (WGS) entry which is preliminary data.</text>
</comment>
<reference evidence="2" key="1">
    <citation type="submission" date="2019-07" db="EMBL/GenBank/DDBJ databases">
        <title>Whole genome shotgun sequence of Lactobacillus kefiri NBRC 15888.</title>
        <authorList>
            <person name="Hosoyama A."/>
            <person name="Uohara A."/>
            <person name="Ohji S."/>
            <person name="Ichikawa N."/>
        </authorList>
    </citation>
    <scope>NUCLEOTIDE SEQUENCE [LARGE SCALE GENOMIC DNA]</scope>
    <source>
        <strain evidence="2">NBRC 15888</strain>
    </source>
</reference>
<keyword evidence="3" id="KW-1185">Reference proteome</keyword>
<evidence type="ECO:0000313" key="3">
    <source>
        <dbReference type="Proteomes" id="UP000321893"/>
    </source>
</evidence>
<dbReference type="SUPFAM" id="SSF51658">
    <property type="entry name" value="Xylose isomerase-like"/>
    <property type="match status" value="1"/>
</dbReference>
<dbReference type="AlphaFoldDB" id="A0A511DVS0"/>
<evidence type="ECO:0000259" key="1">
    <source>
        <dbReference type="Pfam" id="PF01261"/>
    </source>
</evidence>
<keyword evidence="2" id="KW-0413">Isomerase</keyword>
<feature type="domain" description="Xylose isomerase-like TIM barrel" evidence="1">
    <location>
        <begin position="85"/>
        <end position="265"/>
    </location>
</feature>
<dbReference type="EMBL" id="BJVK01000026">
    <property type="protein sequence ID" value="GEL28932.1"/>
    <property type="molecule type" value="Genomic_DNA"/>
</dbReference>
<organism evidence="2 3">
    <name type="scientific">Lentilactobacillus kefiri</name>
    <name type="common">Lactobacillus kefiri</name>
    <dbReference type="NCBI Taxonomy" id="33962"/>
    <lineage>
        <taxon>Bacteria</taxon>
        <taxon>Bacillati</taxon>
        <taxon>Bacillota</taxon>
        <taxon>Bacilli</taxon>
        <taxon>Lactobacillales</taxon>
        <taxon>Lactobacillaceae</taxon>
        <taxon>Lentilactobacillus</taxon>
    </lineage>
</organism>
<dbReference type="RefSeq" id="WP_054769406.1">
    <property type="nucleotide sequence ID" value="NZ_BJVK01000026.1"/>
</dbReference>
<proteinExistence type="predicted"/>
<dbReference type="InterPro" id="IPR036237">
    <property type="entry name" value="Xyl_isomerase-like_sf"/>
</dbReference>
<dbReference type="Gene3D" id="3.20.20.150">
    <property type="entry name" value="Divalent-metal-dependent TIM barrel enzymes"/>
    <property type="match status" value="1"/>
</dbReference>
<dbReference type="STRING" id="1423764.FC95_GL001177"/>
<sequence>MFPYLGLKASTNQRQIDERLQYHPQVFEFFTIEADVTSDGLDHLKNMIDYVQNSGVAHVVIHHPMKFEGVHNEVSVDPNTNPKQYQFMMTSSKNLIQIAKQFGIQLLIHGGYNQPVSKIIQQFGSIQAGRKIVFERLDYFKSFGESNVMFENSISPLFDFGDSTVEQAVVEHQYRLCYDTSHGFIVLHGNNQKLQESMRRLQGQVVHYHFVDSMGQFHDSLQLGKGAIDWRPLKQVVNRRATNIFEINLKDQFNSLEMQASYDYLKNLWK</sequence>
<name>A0A511DVS0_LENKE</name>
<accession>A0A511DVS0</accession>
<dbReference type="GO" id="GO:0016853">
    <property type="term" value="F:isomerase activity"/>
    <property type="evidence" value="ECO:0007669"/>
    <property type="project" value="UniProtKB-KW"/>
</dbReference>
<dbReference type="Proteomes" id="UP000321893">
    <property type="component" value="Unassembled WGS sequence"/>
</dbReference>
<evidence type="ECO:0000313" key="2">
    <source>
        <dbReference type="EMBL" id="GEL28932.1"/>
    </source>
</evidence>
<dbReference type="Pfam" id="PF01261">
    <property type="entry name" value="AP_endonuc_2"/>
    <property type="match status" value="1"/>
</dbReference>
<dbReference type="OrthoDB" id="2799545at2"/>
<dbReference type="GeneID" id="71566490"/>
<gene>
    <name evidence="2" type="ORF">LKE01_17520</name>
</gene>
<protein>
    <submittedName>
        <fullName evidence="2">Sugar phosphate isomerase</fullName>
    </submittedName>
</protein>
<dbReference type="InterPro" id="IPR013022">
    <property type="entry name" value="Xyl_isomerase-like_TIM-brl"/>
</dbReference>